<evidence type="ECO:0000313" key="2">
    <source>
        <dbReference type="EMBL" id="KAG8172591.1"/>
    </source>
</evidence>
<evidence type="ECO:0000313" key="3">
    <source>
        <dbReference type="Proteomes" id="UP000827092"/>
    </source>
</evidence>
<feature type="region of interest" description="Disordered" evidence="1">
    <location>
        <begin position="1"/>
        <end position="101"/>
    </location>
</feature>
<comment type="caution">
    <text evidence="2">The sequence shown here is derived from an EMBL/GenBank/DDBJ whole genome shotgun (WGS) entry which is preliminary data.</text>
</comment>
<proteinExistence type="predicted"/>
<reference evidence="2 3" key="1">
    <citation type="journal article" date="2022" name="Nat. Ecol. Evol.">
        <title>A masculinizing supergene underlies an exaggerated male reproductive morph in a spider.</title>
        <authorList>
            <person name="Hendrickx F."/>
            <person name="De Corte Z."/>
            <person name="Sonet G."/>
            <person name="Van Belleghem S.M."/>
            <person name="Kostlbacher S."/>
            <person name="Vangestel C."/>
        </authorList>
    </citation>
    <scope>NUCLEOTIDE SEQUENCE [LARGE SCALE GENOMIC DNA]</scope>
    <source>
        <strain evidence="2">W744_W776</strain>
    </source>
</reference>
<name>A0AAV6TMA2_9ARAC</name>
<dbReference type="Proteomes" id="UP000827092">
    <property type="component" value="Unassembled WGS sequence"/>
</dbReference>
<feature type="compositionally biased region" description="Basic residues" evidence="1">
    <location>
        <begin position="42"/>
        <end position="52"/>
    </location>
</feature>
<accession>A0AAV6TMA2</accession>
<dbReference type="EMBL" id="JAFNEN010002555">
    <property type="protein sequence ID" value="KAG8172591.1"/>
    <property type="molecule type" value="Genomic_DNA"/>
</dbReference>
<gene>
    <name evidence="2" type="ORF">JTE90_006429</name>
</gene>
<organism evidence="2 3">
    <name type="scientific">Oedothorax gibbosus</name>
    <dbReference type="NCBI Taxonomy" id="931172"/>
    <lineage>
        <taxon>Eukaryota</taxon>
        <taxon>Metazoa</taxon>
        <taxon>Ecdysozoa</taxon>
        <taxon>Arthropoda</taxon>
        <taxon>Chelicerata</taxon>
        <taxon>Arachnida</taxon>
        <taxon>Araneae</taxon>
        <taxon>Araneomorphae</taxon>
        <taxon>Entelegynae</taxon>
        <taxon>Araneoidea</taxon>
        <taxon>Linyphiidae</taxon>
        <taxon>Erigoninae</taxon>
        <taxon>Oedothorax</taxon>
    </lineage>
</organism>
<keyword evidence="3" id="KW-1185">Reference proteome</keyword>
<dbReference type="AlphaFoldDB" id="A0AAV6TMA2"/>
<feature type="compositionally biased region" description="Basic and acidic residues" evidence="1">
    <location>
        <begin position="92"/>
        <end position="101"/>
    </location>
</feature>
<protein>
    <submittedName>
        <fullName evidence="2">Uncharacterized protein</fullName>
    </submittedName>
</protein>
<sequence length="101" mass="11366">MSGSKEGDFLLLRHRAAGSGHREHALRPQAEGGQGAPLHESRRYHRPLKNGRKSGLYRPEIRRRRVSGPTCWSSSDPAGKENPDTRPIFPEVKTEAERITK</sequence>
<evidence type="ECO:0000256" key="1">
    <source>
        <dbReference type="SAM" id="MobiDB-lite"/>
    </source>
</evidence>